<dbReference type="Pfam" id="PF05426">
    <property type="entry name" value="Alginate_lyase"/>
    <property type="match status" value="1"/>
</dbReference>
<protein>
    <recommendedName>
        <fullName evidence="9">Alginate lyase family protein</fullName>
    </recommendedName>
</protein>
<gene>
    <name evidence="7" type="ORF">PAECIP111891_05858</name>
</gene>
<accession>A0ABM9CVI4</accession>
<evidence type="ECO:0000256" key="1">
    <source>
        <dbReference type="ARBA" id="ARBA00004418"/>
    </source>
</evidence>
<dbReference type="InterPro" id="IPR012480">
    <property type="entry name" value="Hepar_II_III_C"/>
</dbReference>
<evidence type="ECO:0000313" key="7">
    <source>
        <dbReference type="EMBL" id="CAH1225745.1"/>
    </source>
</evidence>
<comment type="caution">
    <text evidence="7">The sequence shown here is derived from an EMBL/GenBank/DDBJ whole genome shotgun (WGS) entry which is preliminary data.</text>
</comment>
<keyword evidence="2" id="KW-0732">Signal</keyword>
<reference evidence="7" key="1">
    <citation type="submission" date="2022-01" db="EMBL/GenBank/DDBJ databases">
        <authorList>
            <person name="Criscuolo A."/>
        </authorList>
    </citation>
    <scope>NUCLEOTIDE SEQUENCE</scope>
    <source>
        <strain evidence="7">CIP111891</strain>
    </source>
</reference>
<dbReference type="Proteomes" id="UP000838821">
    <property type="component" value="Unassembled WGS sequence"/>
</dbReference>
<feature type="domain" description="Heparinase II/III-like C-terminal" evidence="6">
    <location>
        <begin position="384"/>
        <end position="472"/>
    </location>
</feature>
<comment type="subcellular location">
    <subcellularLocation>
        <location evidence="1">Periplasm</location>
    </subcellularLocation>
</comment>
<name>A0ABM9CVI4_9BACL</name>
<sequence>MDIKRLERLRGNAVNTEFQSAMALLRRDAEEAAKITFAIRSHEQGEWMHYYYCDEDGARLTFEWLKPHLHRCPTCGKERQHARLDGGWTSLAHSQIGRAVYHIALLYAIEPNAERLQFVKSYLMAYADHYETYAIHGNIPYNGPGKLFAQTLDEAHWITDLALGFDMIKEHLTREEITQIRRGLLEPCARFLIAHKEEQIHNHSVLITSAIAALGLLLNDKEILDAGLEGEYGLRDQLVRGIFEDGQWYEGNVQYHFYAFQSLLHYALIAEGTERDVWQMNALKAMFDFPLHVVLPNGVMPTLNDAGLGHHIGTYAPYYEIAYGIYGEARYRSLLQAAYGMDEAGLSMQSVNLSKRDSVYALMFGGDLAGQPAEAPDSLGEEVRRTRSLPVSGLTKIVNQNGWHVIVKHSRFGGEHDHMDRLGLSIMHGDIPLLVDPGTTAYGIPVHYGWFKHTYSHNTVSIDGADQPPRDGRLIQMHEEPWGVWLETAVDWLSEDYVMKDRIILPAELHPWDVDAYQRVKIRRLNVLVENHLLDIVQVTVPATREVHFNNHISGELVSDEAVWSPTDDKLSRLDQQWLKDKKRLVQGAPAFAYEMRKGNLEQHLWCSLHADLYCALTPDNPPSGQRTSLIAVASVEQSVIYVQTLHFGAKQQEARQGKLEVTMLSSNTLQVLWNKESDQHTYVVKLGSEKAELNKLS</sequence>
<organism evidence="7 8">
    <name type="scientific">Paenibacillus allorhizoplanae</name>
    <dbReference type="NCBI Taxonomy" id="2905648"/>
    <lineage>
        <taxon>Bacteria</taxon>
        <taxon>Bacillati</taxon>
        <taxon>Bacillota</taxon>
        <taxon>Bacilli</taxon>
        <taxon>Bacillales</taxon>
        <taxon>Paenibacillaceae</taxon>
        <taxon>Paenibacillus</taxon>
    </lineage>
</organism>
<evidence type="ECO:0000259" key="5">
    <source>
        <dbReference type="Pfam" id="PF05426"/>
    </source>
</evidence>
<keyword evidence="4" id="KW-0456">Lyase</keyword>
<evidence type="ECO:0000256" key="3">
    <source>
        <dbReference type="ARBA" id="ARBA00022764"/>
    </source>
</evidence>
<evidence type="ECO:0008006" key="9">
    <source>
        <dbReference type="Google" id="ProtNLM"/>
    </source>
</evidence>
<dbReference type="RefSeq" id="WP_236291970.1">
    <property type="nucleotide sequence ID" value="NZ_CAKMMW010000025.1"/>
</dbReference>
<dbReference type="InterPro" id="IPR008397">
    <property type="entry name" value="Alginate_lyase_dom"/>
</dbReference>
<dbReference type="PANTHER" id="PTHR39210:SF1">
    <property type="entry name" value="HEPARIN-SULFATE LYASE"/>
    <property type="match status" value="1"/>
</dbReference>
<dbReference type="Gene3D" id="1.50.10.100">
    <property type="entry name" value="Chondroitin AC/alginate lyase"/>
    <property type="match status" value="1"/>
</dbReference>
<evidence type="ECO:0000259" key="6">
    <source>
        <dbReference type="Pfam" id="PF07940"/>
    </source>
</evidence>
<feature type="domain" description="Alginate lyase" evidence="5">
    <location>
        <begin position="169"/>
        <end position="292"/>
    </location>
</feature>
<keyword evidence="8" id="KW-1185">Reference proteome</keyword>
<keyword evidence="3" id="KW-0574">Periplasm</keyword>
<dbReference type="SUPFAM" id="SSF48230">
    <property type="entry name" value="Chondroitin AC/alginate lyase"/>
    <property type="match status" value="1"/>
</dbReference>
<dbReference type="InterPro" id="IPR008929">
    <property type="entry name" value="Chondroitin_lyas"/>
</dbReference>
<dbReference type="PANTHER" id="PTHR39210">
    <property type="entry name" value="HEPARIN-SULFATE LYASE"/>
    <property type="match status" value="1"/>
</dbReference>
<evidence type="ECO:0000313" key="8">
    <source>
        <dbReference type="Proteomes" id="UP000838821"/>
    </source>
</evidence>
<dbReference type="Gene3D" id="2.70.98.70">
    <property type="match status" value="1"/>
</dbReference>
<proteinExistence type="predicted"/>
<evidence type="ECO:0000256" key="2">
    <source>
        <dbReference type="ARBA" id="ARBA00022729"/>
    </source>
</evidence>
<evidence type="ECO:0000256" key="4">
    <source>
        <dbReference type="ARBA" id="ARBA00023239"/>
    </source>
</evidence>
<dbReference type="Pfam" id="PF07940">
    <property type="entry name" value="Hepar_II_III_C"/>
    <property type="match status" value="1"/>
</dbReference>
<dbReference type="EMBL" id="CAKMMW010000025">
    <property type="protein sequence ID" value="CAH1225745.1"/>
    <property type="molecule type" value="Genomic_DNA"/>
</dbReference>